<feature type="compositionally biased region" description="Basic and acidic residues" evidence="5">
    <location>
        <begin position="787"/>
        <end position="799"/>
    </location>
</feature>
<feature type="compositionally biased region" description="Polar residues" evidence="5">
    <location>
        <begin position="700"/>
        <end position="711"/>
    </location>
</feature>
<evidence type="ECO:0000256" key="4">
    <source>
        <dbReference type="PROSITE-ProRule" id="PRU00289"/>
    </source>
</evidence>
<dbReference type="GO" id="GO:0006259">
    <property type="term" value="P:DNA metabolic process"/>
    <property type="evidence" value="ECO:0007669"/>
    <property type="project" value="InterPro"/>
</dbReference>
<dbReference type="InterPro" id="IPR050206">
    <property type="entry name" value="FtsK/SpoIIIE/SftA"/>
</dbReference>
<evidence type="ECO:0000259" key="7">
    <source>
        <dbReference type="PROSITE" id="PS50163"/>
    </source>
</evidence>
<dbReference type="SUPFAM" id="SSF52540">
    <property type="entry name" value="P-loop containing nucleoside triphosphate hydrolases"/>
    <property type="match status" value="1"/>
</dbReference>
<feature type="compositionally biased region" description="Basic and acidic residues" evidence="5">
    <location>
        <begin position="715"/>
        <end position="726"/>
    </location>
</feature>
<evidence type="ECO:0000256" key="3">
    <source>
        <dbReference type="ARBA" id="ARBA00022840"/>
    </source>
</evidence>
<feature type="domain" description="FtsK" evidence="8">
    <location>
        <begin position="434"/>
        <end position="623"/>
    </location>
</feature>
<feature type="transmembrane region" description="Helical" evidence="6">
    <location>
        <begin position="101"/>
        <end position="119"/>
    </location>
</feature>
<feature type="binding site" evidence="4">
    <location>
        <begin position="451"/>
        <end position="458"/>
    </location>
    <ligand>
        <name>ATP</name>
        <dbReference type="ChEBI" id="CHEBI:30616"/>
    </ligand>
</feature>
<dbReference type="PROSITE" id="PS50163">
    <property type="entry name" value="RECA_3"/>
    <property type="match status" value="1"/>
</dbReference>
<feature type="region of interest" description="Disordered" evidence="5">
    <location>
        <begin position="257"/>
        <end position="282"/>
    </location>
</feature>
<keyword evidence="6" id="KW-1133">Transmembrane helix</keyword>
<feature type="compositionally biased region" description="Basic and acidic residues" evidence="5">
    <location>
        <begin position="271"/>
        <end position="282"/>
    </location>
</feature>
<dbReference type="InterPro" id="IPR020587">
    <property type="entry name" value="RecA_monomer-monomer_interface"/>
</dbReference>
<dbReference type="InterPro" id="IPR002543">
    <property type="entry name" value="FtsK_dom"/>
</dbReference>
<gene>
    <name evidence="9" type="ORF">M4L89_12445</name>
</gene>
<sequence>MSKNKPSDYYPFATASRVLWQIGKYIVLITLAWIILFNFVLYFLAWGLKSLVDSKGLQGIIDIFNGIIAYATSKQIPEAQGLADGFARWVIDMKHISNISFVLWGIGIIAVLYIGTIILRHHNREQAPFLNDMESKILKFRMGFALGAGKENMYDEDEKRVRKVEKAARRRLRYMRVYIHTKKEQGEAVPTKQYTMKIHIPSNDNVDNLVQRKIKNLPTRARKESGGITFGDRETTPDGRWYLFKGSKEAKLREAYSVKKARKQKSNPNDKSNDVTKKSNQKPEFKSTFPISLFVDKTQAISEKKAEAEKFAKEMQDKITNHLTSTEKKVTHQATNTGSSSVMYKYKLAFAKNQNSENQAKLIEASLSDALEVDGIIVQGNPGFLTITLPLKEGDEEDGNLRYDYTIPIDVADMIKKVKFSHHTGMLLGTTPDNKIVQFALSKQPHLLLAGATGSGKSVNIQQMLITMMYHTTPEHVKIGIVDPKEVDFQFYNGLPFMITDPIIDMNEAETFLQFCVIEMEKRKSILRGAGVRNIDDYNKWAEKNGKDPMPFWVIVVDEYADLVQEHPDVANPVKRLAQKARAQGIHMILGMQTPRADILKGAIKANITARIAMKAASSLESGIILDKTGAERLKPRGDMLILREGKMERAQGAFISDSEITAIFSYLKENLDKPIFPDFRAIVARANGEEVDEMAEGGSTPNSVTLSTNANRRRPNDDFKKHKENTQQPSIKGKTPVSTDKTHMQKLRERANKRRQSKENKVDESVSIQPTGATSSNEVAQSNSSEEPKQKAVKKQMDMDFFLGKK</sequence>
<proteinExistence type="predicted"/>
<comment type="subcellular location">
    <subcellularLocation>
        <location evidence="1">Membrane</location>
        <topology evidence="1">Multi-pass membrane protein</topology>
    </subcellularLocation>
</comment>
<evidence type="ECO:0000256" key="5">
    <source>
        <dbReference type="SAM" id="MobiDB-lite"/>
    </source>
</evidence>
<keyword evidence="6" id="KW-0472">Membrane</keyword>
<dbReference type="PANTHER" id="PTHR22683">
    <property type="entry name" value="SPORULATION PROTEIN RELATED"/>
    <property type="match status" value="1"/>
</dbReference>
<feature type="domain" description="RecA family profile 2" evidence="7">
    <location>
        <begin position="227"/>
        <end position="306"/>
    </location>
</feature>
<evidence type="ECO:0000313" key="10">
    <source>
        <dbReference type="Proteomes" id="UP001152422"/>
    </source>
</evidence>
<dbReference type="Pfam" id="PF01580">
    <property type="entry name" value="FtsK_SpoIIIE"/>
    <property type="match status" value="1"/>
</dbReference>
<reference evidence="9" key="1">
    <citation type="submission" date="2022-05" db="EMBL/GenBank/DDBJ databases">
        <title>Comparative genomics of Staphylococcus equorum isolates.</title>
        <authorList>
            <person name="Luelf R.H."/>
        </authorList>
    </citation>
    <scope>NUCLEOTIDE SEQUENCE</scope>
    <source>
        <strain evidence="9">TMW 2.2497</strain>
    </source>
</reference>
<comment type="caution">
    <text evidence="9">The sequence shown here is derived from an EMBL/GenBank/DDBJ whole genome shotgun (WGS) entry which is preliminary data.</text>
</comment>
<dbReference type="GO" id="GO:0016020">
    <property type="term" value="C:membrane"/>
    <property type="evidence" value="ECO:0007669"/>
    <property type="project" value="UniProtKB-SubCell"/>
</dbReference>
<protein>
    <submittedName>
        <fullName evidence="9">FtsK/SpoIIIE domain-containing protein</fullName>
    </submittedName>
</protein>
<dbReference type="PANTHER" id="PTHR22683:SF41">
    <property type="entry name" value="DNA TRANSLOCASE FTSK"/>
    <property type="match status" value="1"/>
</dbReference>
<dbReference type="GO" id="GO:0008094">
    <property type="term" value="F:ATP-dependent activity, acting on DNA"/>
    <property type="evidence" value="ECO:0007669"/>
    <property type="project" value="InterPro"/>
</dbReference>
<evidence type="ECO:0000313" key="9">
    <source>
        <dbReference type="EMBL" id="MDG0847038.1"/>
    </source>
</evidence>
<evidence type="ECO:0000259" key="8">
    <source>
        <dbReference type="PROSITE" id="PS50901"/>
    </source>
</evidence>
<accession>A0A9X4L660</accession>
<evidence type="ECO:0000256" key="1">
    <source>
        <dbReference type="ARBA" id="ARBA00004141"/>
    </source>
</evidence>
<keyword evidence="3 4" id="KW-0067">ATP-binding</keyword>
<feature type="compositionally biased region" description="Polar residues" evidence="5">
    <location>
        <begin position="767"/>
        <end position="786"/>
    </location>
</feature>
<name>A0A9X4L660_9STAP</name>
<dbReference type="GO" id="GO:0005524">
    <property type="term" value="F:ATP binding"/>
    <property type="evidence" value="ECO:0007669"/>
    <property type="project" value="UniProtKB-UniRule"/>
</dbReference>
<feature type="compositionally biased region" description="Basic and acidic residues" evidence="5">
    <location>
        <begin position="741"/>
        <end position="751"/>
    </location>
</feature>
<dbReference type="AlphaFoldDB" id="A0A9X4L660"/>
<keyword evidence="2 4" id="KW-0547">Nucleotide-binding</keyword>
<dbReference type="GO" id="GO:0003677">
    <property type="term" value="F:DNA binding"/>
    <property type="evidence" value="ECO:0007669"/>
    <property type="project" value="InterPro"/>
</dbReference>
<keyword evidence="10" id="KW-1185">Reference proteome</keyword>
<dbReference type="Gene3D" id="3.40.50.300">
    <property type="entry name" value="P-loop containing nucleotide triphosphate hydrolases"/>
    <property type="match status" value="1"/>
</dbReference>
<dbReference type="Proteomes" id="UP001152422">
    <property type="component" value="Unassembled WGS sequence"/>
</dbReference>
<keyword evidence="6" id="KW-0812">Transmembrane</keyword>
<dbReference type="EMBL" id="JAMBQA010000008">
    <property type="protein sequence ID" value="MDG0847038.1"/>
    <property type="molecule type" value="Genomic_DNA"/>
</dbReference>
<feature type="region of interest" description="Disordered" evidence="5">
    <location>
        <begin position="693"/>
        <end position="807"/>
    </location>
</feature>
<dbReference type="PROSITE" id="PS50901">
    <property type="entry name" value="FTSK"/>
    <property type="match status" value="1"/>
</dbReference>
<dbReference type="InterPro" id="IPR027417">
    <property type="entry name" value="P-loop_NTPase"/>
</dbReference>
<feature type="transmembrane region" description="Helical" evidence="6">
    <location>
        <begin position="25"/>
        <end position="48"/>
    </location>
</feature>
<evidence type="ECO:0000256" key="6">
    <source>
        <dbReference type="SAM" id="Phobius"/>
    </source>
</evidence>
<organism evidence="9 10">
    <name type="scientific">Staphylococcus equorum</name>
    <dbReference type="NCBI Taxonomy" id="246432"/>
    <lineage>
        <taxon>Bacteria</taxon>
        <taxon>Bacillati</taxon>
        <taxon>Bacillota</taxon>
        <taxon>Bacilli</taxon>
        <taxon>Bacillales</taxon>
        <taxon>Staphylococcaceae</taxon>
        <taxon>Staphylococcus</taxon>
    </lineage>
</organism>
<dbReference type="RefSeq" id="WP_107518132.1">
    <property type="nucleotide sequence ID" value="NZ_JAMBPY010000008.1"/>
</dbReference>
<evidence type="ECO:0000256" key="2">
    <source>
        <dbReference type="ARBA" id="ARBA00022741"/>
    </source>
</evidence>